<sequence length="64" mass="6584">MPQPNSVPTRPCPDCKGFSVATITTGDRSADGTRETVTVCCSACQGRGFAPAWVTAPISARAGK</sequence>
<reference evidence="1 2" key="1">
    <citation type="submission" date="2018-03" db="EMBL/GenBank/DDBJ databases">
        <title>Streptomyces dioscori sp. nov., a novel endophytic actinobacterium isolated from bulbil of Dioscorea bulbifera L.</title>
        <authorList>
            <person name="Zhikuan W."/>
        </authorList>
    </citation>
    <scope>NUCLEOTIDE SEQUENCE [LARGE SCALE GENOMIC DNA]</scope>
    <source>
        <strain evidence="1 2">A217</strain>
    </source>
</reference>
<evidence type="ECO:0000313" key="1">
    <source>
        <dbReference type="EMBL" id="PSM44034.1"/>
    </source>
</evidence>
<gene>
    <name evidence="1" type="ORF">C6Y14_06595</name>
</gene>
<dbReference type="Proteomes" id="UP000240429">
    <property type="component" value="Unassembled WGS sequence"/>
</dbReference>
<dbReference type="EMBL" id="PYBJ01000003">
    <property type="protein sequence ID" value="PSM44034.1"/>
    <property type="molecule type" value="Genomic_DNA"/>
</dbReference>
<accession>A0A2P8QCS7</accession>
<evidence type="ECO:0000313" key="2">
    <source>
        <dbReference type="Proteomes" id="UP000240429"/>
    </source>
</evidence>
<organism evidence="1 2">
    <name type="scientific">Streptomyces dioscori</name>
    <dbReference type="NCBI Taxonomy" id="2109333"/>
    <lineage>
        <taxon>Bacteria</taxon>
        <taxon>Bacillati</taxon>
        <taxon>Actinomycetota</taxon>
        <taxon>Actinomycetes</taxon>
        <taxon>Kitasatosporales</taxon>
        <taxon>Streptomycetaceae</taxon>
        <taxon>Streptomyces</taxon>
        <taxon>Streptomyces aurantiacus group</taxon>
    </lineage>
</organism>
<proteinExistence type="predicted"/>
<protein>
    <submittedName>
        <fullName evidence="1">Uncharacterized protein</fullName>
    </submittedName>
</protein>
<dbReference type="AlphaFoldDB" id="A0A2P8QCS7"/>
<dbReference type="RefSeq" id="WP_107015548.1">
    <property type="nucleotide sequence ID" value="NZ_KZ679039.1"/>
</dbReference>
<comment type="caution">
    <text evidence="1">The sequence shown here is derived from an EMBL/GenBank/DDBJ whole genome shotgun (WGS) entry which is preliminary data.</text>
</comment>
<dbReference type="OrthoDB" id="3855646at2"/>
<keyword evidence="2" id="KW-1185">Reference proteome</keyword>
<name>A0A2P8QCS7_9ACTN</name>